<evidence type="ECO:0000256" key="1">
    <source>
        <dbReference type="ARBA" id="ARBA00001700"/>
    </source>
</evidence>
<dbReference type="AlphaFoldDB" id="C0ECI7"/>
<evidence type="ECO:0000256" key="16">
    <source>
        <dbReference type="ARBA" id="ARBA00023285"/>
    </source>
</evidence>
<dbReference type="GO" id="GO:0031419">
    <property type="term" value="F:cobalamin binding"/>
    <property type="evidence" value="ECO:0007669"/>
    <property type="project" value="UniProtKB-KW"/>
</dbReference>
<evidence type="ECO:0000256" key="17">
    <source>
        <dbReference type="ARBA" id="ARBA00025552"/>
    </source>
</evidence>
<dbReference type="InterPro" id="IPR036724">
    <property type="entry name" value="Cobalamin-bd_sf"/>
</dbReference>
<keyword evidence="13 19" id="KW-0479">Metal-binding</keyword>
<keyword evidence="15" id="KW-0486">Methionine biosynthesis</keyword>
<reference evidence="24 25" key="1">
    <citation type="submission" date="2009-01" db="EMBL/GenBank/DDBJ databases">
        <authorList>
            <person name="Fulton L."/>
            <person name="Clifton S."/>
            <person name="Fulton B."/>
            <person name="Xu J."/>
            <person name="Minx P."/>
            <person name="Pepin K.H."/>
            <person name="Johnson M."/>
            <person name="Bhonagiri V."/>
            <person name="Nash W.E."/>
            <person name="Mardis E.R."/>
            <person name="Wilson R.K."/>
        </authorList>
    </citation>
    <scope>NUCLEOTIDE SEQUENCE [LARGE SCALE GENOMIC DNA]</scope>
    <source>
        <strain evidence="24 25">DSM 5476</strain>
    </source>
</reference>
<dbReference type="PIRSF" id="PIRSF037472">
    <property type="entry name" value="DHPS_mtfrase"/>
    <property type="match status" value="1"/>
</dbReference>
<comment type="pathway">
    <text evidence="4">Amino-acid biosynthesis; L-methionine biosynthesis via de novo pathway; L-methionine from L-homocysteine (MetH route): step 1/1.</text>
</comment>
<dbReference type="Pfam" id="PF02310">
    <property type="entry name" value="B12-binding"/>
    <property type="match status" value="1"/>
</dbReference>
<dbReference type="InterPro" id="IPR011005">
    <property type="entry name" value="Dihydropteroate_synth-like_sf"/>
</dbReference>
<reference evidence="24 25" key="2">
    <citation type="submission" date="2009-02" db="EMBL/GenBank/DDBJ databases">
        <title>Draft genome sequence of Clostridium methylpentosum (DSM 5476).</title>
        <authorList>
            <person name="Sudarsanam P."/>
            <person name="Ley R."/>
            <person name="Guruge J."/>
            <person name="Turnbaugh P.J."/>
            <person name="Mahowald M."/>
            <person name="Liep D."/>
            <person name="Gordon J."/>
        </authorList>
    </citation>
    <scope>NUCLEOTIDE SEQUENCE [LARGE SCALE GENOMIC DNA]</scope>
    <source>
        <strain evidence="24 25">DSM 5476</strain>
    </source>
</reference>
<evidence type="ECO:0000256" key="14">
    <source>
        <dbReference type="ARBA" id="ARBA00022833"/>
    </source>
</evidence>
<dbReference type="InterPro" id="IPR017215">
    <property type="entry name" value="MetH_bac"/>
</dbReference>
<name>C0ECI7_9FIRM</name>
<dbReference type="InterPro" id="IPR036589">
    <property type="entry name" value="HCY_dom_sf"/>
</dbReference>
<dbReference type="PROSITE" id="PS51337">
    <property type="entry name" value="B12_BINDING_NTER"/>
    <property type="match status" value="1"/>
</dbReference>
<dbReference type="Pfam" id="PF00809">
    <property type="entry name" value="Pterin_bind"/>
    <property type="match status" value="1"/>
</dbReference>
<evidence type="ECO:0000256" key="3">
    <source>
        <dbReference type="ARBA" id="ARBA00001956"/>
    </source>
</evidence>
<protein>
    <recommendedName>
        <fullName evidence="7">Methionine synthase</fullName>
        <ecNumber evidence="6">2.1.1.13</ecNumber>
    </recommendedName>
    <alternativeName>
        <fullName evidence="18">5-methyltetrahydrofolate--homocysteine methyltransferase</fullName>
    </alternativeName>
</protein>
<evidence type="ECO:0000256" key="13">
    <source>
        <dbReference type="ARBA" id="ARBA00022723"/>
    </source>
</evidence>
<evidence type="ECO:0000259" key="22">
    <source>
        <dbReference type="PROSITE" id="PS51332"/>
    </source>
</evidence>
<dbReference type="GO" id="GO:0046653">
    <property type="term" value="P:tetrahydrofolate metabolic process"/>
    <property type="evidence" value="ECO:0007669"/>
    <property type="project" value="TreeGrafter"/>
</dbReference>
<evidence type="ECO:0000256" key="12">
    <source>
        <dbReference type="ARBA" id="ARBA00022691"/>
    </source>
</evidence>
<evidence type="ECO:0000256" key="4">
    <source>
        <dbReference type="ARBA" id="ARBA00005178"/>
    </source>
</evidence>
<evidence type="ECO:0000256" key="6">
    <source>
        <dbReference type="ARBA" id="ARBA00012032"/>
    </source>
</evidence>
<comment type="similarity">
    <text evidence="5">Belongs to the vitamin-B12 dependent methionine synthase family.</text>
</comment>
<dbReference type="Pfam" id="PF02607">
    <property type="entry name" value="B12-binding_2"/>
    <property type="match status" value="1"/>
</dbReference>
<evidence type="ECO:0000256" key="5">
    <source>
        <dbReference type="ARBA" id="ARBA00010398"/>
    </source>
</evidence>
<dbReference type="Gene3D" id="3.20.20.330">
    <property type="entry name" value="Homocysteine-binding-like domain"/>
    <property type="match status" value="1"/>
</dbReference>
<evidence type="ECO:0000256" key="10">
    <source>
        <dbReference type="ARBA" id="ARBA00022628"/>
    </source>
</evidence>
<feature type="binding site" evidence="19">
    <location>
        <position position="201"/>
    </location>
    <ligand>
        <name>Zn(2+)</name>
        <dbReference type="ChEBI" id="CHEBI:29105"/>
    </ligand>
</feature>
<dbReference type="PROSITE" id="PS51332">
    <property type="entry name" value="B12_BINDING"/>
    <property type="match status" value="1"/>
</dbReference>
<keyword evidence="12" id="KW-0949">S-adenosyl-L-methionine</keyword>
<comment type="cofactor">
    <cofactor evidence="2 19">
        <name>Zn(2+)</name>
        <dbReference type="ChEBI" id="CHEBI:29105"/>
    </cofactor>
</comment>
<dbReference type="GO" id="GO:0005829">
    <property type="term" value="C:cytosol"/>
    <property type="evidence" value="ECO:0007669"/>
    <property type="project" value="TreeGrafter"/>
</dbReference>
<comment type="function">
    <text evidence="17">Catalyzes the transfer of a methyl group from methyl-cobalamin to homocysteine, yielding enzyme-bound cob(I)alamin and methionine. Subsequently, remethylates the cofactor using methyltetrahydrofolate.</text>
</comment>
<dbReference type="InterPro" id="IPR006158">
    <property type="entry name" value="Cobalamin-bd"/>
</dbReference>
<comment type="catalytic activity">
    <reaction evidence="1">
        <text>(6S)-5-methyl-5,6,7,8-tetrahydrofolate + L-homocysteine = (6S)-5,6,7,8-tetrahydrofolate + L-methionine</text>
        <dbReference type="Rhea" id="RHEA:11172"/>
        <dbReference type="ChEBI" id="CHEBI:18608"/>
        <dbReference type="ChEBI" id="CHEBI:57453"/>
        <dbReference type="ChEBI" id="CHEBI:57844"/>
        <dbReference type="ChEBI" id="CHEBI:58199"/>
        <dbReference type="EC" id="2.1.1.13"/>
    </reaction>
</comment>
<evidence type="ECO:0000313" key="24">
    <source>
        <dbReference type="EMBL" id="EEG30803.1"/>
    </source>
</evidence>
<feature type="domain" description="B12-binding" evidence="22">
    <location>
        <begin position="664"/>
        <end position="784"/>
    </location>
</feature>
<dbReference type="EMBL" id="ACEC01000052">
    <property type="protein sequence ID" value="EEG30803.1"/>
    <property type="molecule type" value="Genomic_DNA"/>
</dbReference>
<evidence type="ECO:0000256" key="18">
    <source>
        <dbReference type="ARBA" id="ARBA00031040"/>
    </source>
</evidence>
<evidence type="ECO:0000256" key="19">
    <source>
        <dbReference type="PROSITE-ProRule" id="PRU00333"/>
    </source>
</evidence>
<dbReference type="GO" id="GO:0046872">
    <property type="term" value="F:metal ion binding"/>
    <property type="evidence" value="ECO:0007669"/>
    <property type="project" value="UniProtKB-KW"/>
</dbReference>
<evidence type="ECO:0000256" key="11">
    <source>
        <dbReference type="ARBA" id="ARBA00022679"/>
    </source>
</evidence>
<dbReference type="Gene3D" id="3.20.20.20">
    <property type="entry name" value="Dihydropteroate synthase-like"/>
    <property type="match status" value="1"/>
</dbReference>
<feature type="domain" description="Hcy-binding" evidence="20">
    <location>
        <begin position="1"/>
        <end position="281"/>
    </location>
</feature>
<feature type="binding site" evidence="19">
    <location>
        <position position="266"/>
    </location>
    <ligand>
        <name>Zn(2+)</name>
        <dbReference type="ChEBI" id="CHEBI:29105"/>
    </ligand>
</feature>
<gene>
    <name evidence="24" type="ORF">CLOSTMETH_01558</name>
</gene>
<dbReference type="PANTHER" id="PTHR45833:SF1">
    <property type="entry name" value="METHIONINE SYNTHASE"/>
    <property type="match status" value="1"/>
</dbReference>
<keyword evidence="25" id="KW-1185">Reference proteome</keyword>
<proteinExistence type="inferred from homology"/>
<organism evidence="24 25">
    <name type="scientific">[Clostridium] methylpentosum DSM 5476</name>
    <dbReference type="NCBI Taxonomy" id="537013"/>
    <lineage>
        <taxon>Bacteria</taxon>
        <taxon>Bacillati</taxon>
        <taxon>Bacillota</taxon>
        <taxon>Clostridia</taxon>
        <taxon>Eubacteriales</taxon>
        <taxon>Oscillospiraceae</taxon>
        <taxon>Oscillospiraceae incertae sedis</taxon>
    </lineage>
</organism>
<dbReference type="Gene3D" id="3.40.50.280">
    <property type="entry name" value="Cobalamin-binding domain"/>
    <property type="match status" value="1"/>
</dbReference>
<dbReference type="GO" id="GO:0032259">
    <property type="term" value="P:methylation"/>
    <property type="evidence" value="ECO:0007669"/>
    <property type="project" value="UniProtKB-KW"/>
</dbReference>
<feature type="domain" description="B12-binding N-terminal" evidence="23">
    <location>
        <begin position="570"/>
        <end position="663"/>
    </location>
</feature>
<dbReference type="SUPFAM" id="SSF47644">
    <property type="entry name" value="Methionine synthase domain"/>
    <property type="match status" value="1"/>
</dbReference>
<dbReference type="EC" id="2.1.1.13" evidence="6"/>
<keyword evidence="11 19" id="KW-0808">Transferase</keyword>
<dbReference type="eggNOG" id="COG0646">
    <property type="taxonomic scope" value="Bacteria"/>
</dbReference>
<dbReference type="PROSITE" id="PS50970">
    <property type="entry name" value="HCY"/>
    <property type="match status" value="1"/>
</dbReference>
<evidence type="ECO:0000256" key="9">
    <source>
        <dbReference type="ARBA" id="ARBA00022605"/>
    </source>
</evidence>
<keyword evidence="8 19" id="KW-0489">Methyltransferase</keyword>
<dbReference type="InterPro" id="IPR003726">
    <property type="entry name" value="HCY_dom"/>
</dbReference>
<dbReference type="SUPFAM" id="SSF52242">
    <property type="entry name" value="Cobalamin (vitamin B12)-binding domain"/>
    <property type="match status" value="1"/>
</dbReference>
<comment type="caution">
    <text evidence="24">The sequence shown here is derived from an EMBL/GenBank/DDBJ whole genome shotgun (WGS) entry which is preliminary data.</text>
</comment>
<dbReference type="GO" id="GO:0008705">
    <property type="term" value="F:methionine synthase activity"/>
    <property type="evidence" value="ECO:0007669"/>
    <property type="project" value="UniProtKB-EC"/>
</dbReference>
<dbReference type="UniPathway" id="UPA00051">
    <property type="reaction ID" value="UER00081"/>
</dbReference>
<dbReference type="HOGENOM" id="CLU_004914_0_2_9"/>
<keyword evidence="14 19" id="KW-0862">Zinc</keyword>
<dbReference type="STRING" id="537013.CLOSTMETH_01558"/>
<dbReference type="GO" id="GO:0050667">
    <property type="term" value="P:homocysteine metabolic process"/>
    <property type="evidence" value="ECO:0007669"/>
    <property type="project" value="TreeGrafter"/>
</dbReference>
<keyword evidence="10" id="KW-0846">Cobalamin</keyword>
<evidence type="ECO:0000259" key="21">
    <source>
        <dbReference type="PROSITE" id="PS50972"/>
    </source>
</evidence>
<evidence type="ECO:0000259" key="20">
    <source>
        <dbReference type="PROSITE" id="PS50970"/>
    </source>
</evidence>
<dbReference type="PROSITE" id="PS50972">
    <property type="entry name" value="PTERIN_BINDING"/>
    <property type="match status" value="1"/>
</dbReference>
<dbReference type="InterPro" id="IPR000489">
    <property type="entry name" value="Pterin-binding_dom"/>
</dbReference>
<sequence length="784" mass="84481">MDVREYLKDHILVFDGAMGTMLQNKGMQVGDLPETLNFTHPELVTEIHREYVEAGSDVVSANTFQANEFKLHGCGYTVEQVITQAVKLGKQSGAKFVALDVGPLGQLVEPMGTVKFETAYELFRQQVVTGERAGADLIIIETMSDLYETKAALLAAKENTSLPVIVSLTYQGDGRTFTGTDPITGTITLQSLGADAVGVNCSIGPDDLIPIVEQILTYAQVPVIMQANAGLPKIEDGKTVYDVHAEEFAEAVSRMMDRGVRIVGGCCGTDPDYIRLLRKKADGMKPVATNPKRVTAVTSGTRTVVLDRCVTVIGERINPTGKKRLKEALRENRMDYIVGEAINQANAGADVLDVNVGLPEIDEPAMIARAVKEVQGVTNLPVQVDSSDPAAIESGVRACNGRPIINSVNGKAENLAAVLPIVKKYGAVVVGLTLDEDGIPATAEGRFAVAKRIVETAAEYGIPKEDILIDCLTLTASAQQEQVLATLDAIKLVKERLGVKTVLGVSNVSFGLPSRPLLNSVFLAAAFGAGLDAPILNPLSKEMMDAVNTFRVINYQDRDAVRYIDRYANAQPAQQAAVGEISLKEMIVQGRKEEAPAKVRELLQTTPALEVIDSHFVPALDIVGQRYEKGEIFLPQLMQSAETVKASFEVIKASMDAGEKTQSKGRVIVATVLGDIHDIGKNIAKMLLENYGYDVIDLGKDVPIETVVQTAKEQDIQLIGLSALMTTTVKNMKDTISAIRGAGLNCKIMVGGAVLNEEYAEFVGADFYVKDGRESVELAQSIFR</sequence>
<evidence type="ECO:0000256" key="7">
    <source>
        <dbReference type="ARBA" id="ARBA00013998"/>
    </source>
</evidence>
<dbReference type="SUPFAM" id="SSF82282">
    <property type="entry name" value="Homocysteine S-methyltransferase"/>
    <property type="match status" value="1"/>
</dbReference>
<dbReference type="SUPFAM" id="SSF51717">
    <property type="entry name" value="Dihydropteroate synthetase-like"/>
    <property type="match status" value="1"/>
</dbReference>
<dbReference type="SMART" id="SM01018">
    <property type="entry name" value="B12-binding_2"/>
    <property type="match status" value="1"/>
</dbReference>
<evidence type="ECO:0000256" key="2">
    <source>
        <dbReference type="ARBA" id="ARBA00001947"/>
    </source>
</evidence>
<dbReference type="InterPro" id="IPR036594">
    <property type="entry name" value="Meth_synthase_dom"/>
</dbReference>
<dbReference type="Pfam" id="PF02574">
    <property type="entry name" value="S-methyl_trans"/>
    <property type="match status" value="1"/>
</dbReference>
<comment type="cofactor">
    <cofactor evidence="3">
        <name>methylcob(III)alamin</name>
        <dbReference type="ChEBI" id="CHEBI:28115"/>
    </cofactor>
</comment>
<keyword evidence="16" id="KW-0170">Cobalt</keyword>
<evidence type="ECO:0000256" key="8">
    <source>
        <dbReference type="ARBA" id="ARBA00022603"/>
    </source>
</evidence>
<dbReference type="PANTHER" id="PTHR45833">
    <property type="entry name" value="METHIONINE SYNTHASE"/>
    <property type="match status" value="1"/>
</dbReference>
<dbReference type="Proteomes" id="UP000003340">
    <property type="component" value="Unassembled WGS sequence"/>
</dbReference>
<dbReference type="InterPro" id="IPR050554">
    <property type="entry name" value="Met_Synthase/Corrinoid"/>
</dbReference>
<accession>C0ECI7</accession>
<feature type="binding site" evidence="19">
    <location>
        <position position="267"/>
    </location>
    <ligand>
        <name>Zn(2+)</name>
        <dbReference type="ChEBI" id="CHEBI:29105"/>
    </ligand>
</feature>
<dbReference type="Gene3D" id="1.10.1240.10">
    <property type="entry name" value="Methionine synthase domain"/>
    <property type="match status" value="1"/>
</dbReference>
<feature type="domain" description="Pterin-binding" evidence="21">
    <location>
        <begin position="310"/>
        <end position="554"/>
    </location>
</feature>
<dbReference type="CDD" id="cd02070">
    <property type="entry name" value="corrinoid_protein_B12-BD"/>
    <property type="match status" value="1"/>
</dbReference>
<dbReference type="InterPro" id="IPR003759">
    <property type="entry name" value="Cbl-bd_cap"/>
</dbReference>
<dbReference type="eggNOG" id="COG1410">
    <property type="taxonomic scope" value="Bacteria"/>
</dbReference>
<keyword evidence="9" id="KW-0028">Amino-acid biosynthesis</keyword>
<evidence type="ECO:0000256" key="15">
    <source>
        <dbReference type="ARBA" id="ARBA00023167"/>
    </source>
</evidence>
<dbReference type="NCBIfam" id="NF005719">
    <property type="entry name" value="PRK07535.1"/>
    <property type="match status" value="1"/>
</dbReference>
<evidence type="ECO:0000259" key="23">
    <source>
        <dbReference type="PROSITE" id="PS51337"/>
    </source>
</evidence>
<evidence type="ECO:0000313" key="25">
    <source>
        <dbReference type="Proteomes" id="UP000003340"/>
    </source>
</evidence>